<dbReference type="VEuPathDB" id="TrichDB:TVAG_352710"/>
<protein>
    <submittedName>
        <fullName evidence="1">Uncharacterized protein</fullName>
    </submittedName>
</protein>
<dbReference type="RefSeq" id="XP_001320572.1">
    <property type="nucleotide sequence ID" value="XM_001320537.1"/>
</dbReference>
<sequence length="168" mass="20001">MVFYCDDNYKVSANIAHRFRKNFHENNQDQITSQKKRKNEIVETVLSVLMSKNENERSYYLECLAALEPDLDDDSTIEKLKKIKRRLFNKPLDESDIQRFEEIKETGADEIQNCPELQNYIDFISLVLLAKKKEQGHTHEENYRKSYLNIVSEEDDDEFLNELLNFKL</sequence>
<organism evidence="1 2">
    <name type="scientific">Trichomonas vaginalis (strain ATCC PRA-98 / G3)</name>
    <dbReference type="NCBI Taxonomy" id="412133"/>
    <lineage>
        <taxon>Eukaryota</taxon>
        <taxon>Metamonada</taxon>
        <taxon>Parabasalia</taxon>
        <taxon>Trichomonadida</taxon>
        <taxon>Trichomonadidae</taxon>
        <taxon>Trichomonas</taxon>
    </lineage>
</organism>
<dbReference type="KEGG" id="tva:4766248"/>
<reference evidence="1" key="2">
    <citation type="journal article" date="2007" name="Science">
        <title>Draft genome sequence of the sexually transmitted pathogen Trichomonas vaginalis.</title>
        <authorList>
            <person name="Carlton J.M."/>
            <person name="Hirt R.P."/>
            <person name="Silva J.C."/>
            <person name="Delcher A.L."/>
            <person name="Schatz M."/>
            <person name="Zhao Q."/>
            <person name="Wortman J.R."/>
            <person name="Bidwell S.L."/>
            <person name="Alsmark U.C.M."/>
            <person name="Besteiro S."/>
            <person name="Sicheritz-Ponten T."/>
            <person name="Noel C.J."/>
            <person name="Dacks J.B."/>
            <person name="Foster P.G."/>
            <person name="Simillion C."/>
            <person name="Van de Peer Y."/>
            <person name="Miranda-Saavedra D."/>
            <person name="Barton G.J."/>
            <person name="Westrop G.D."/>
            <person name="Mueller S."/>
            <person name="Dessi D."/>
            <person name="Fiori P.L."/>
            <person name="Ren Q."/>
            <person name="Paulsen I."/>
            <person name="Zhang H."/>
            <person name="Bastida-Corcuera F.D."/>
            <person name="Simoes-Barbosa A."/>
            <person name="Brown M.T."/>
            <person name="Hayes R.D."/>
            <person name="Mukherjee M."/>
            <person name="Okumura C.Y."/>
            <person name="Schneider R."/>
            <person name="Smith A.J."/>
            <person name="Vanacova S."/>
            <person name="Villalvazo M."/>
            <person name="Haas B.J."/>
            <person name="Pertea M."/>
            <person name="Feldblyum T.V."/>
            <person name="Utterback T.R."/>
            <person name="Shu C.L."/>
            <person name="Osoegawa K."/>
            <person name="de Jong P.J."/>
            <person name="Hrdy I."/>
            <person name="Horvathova L."/>
            <person name="Zubacova Z."/>
            <person name="Dolezal P."/>
            <person name="Malik S.B."/>
            <person name="Logsdon J.M. Jr."/>
            <person name="Henze K."/>
            <person name="Gupta A."/>
            <person name="Wang C.C."/>
            <person name="Dunne R.L."/>
            <person name="Upcroft J.A."/>
            <person name="Upcroft P."/>
            <person name="White O."/>
            <person name="Salzberg S.L."/>
            <person name="Tang P."/>
            <person name="Chiu C.-H."/>
            <person name="Lee Y.-S."/>
            <person name="Embley T.M."/>
            <person name="Coombs G.H."/>
            <person name="Mottram J.C."/>
            <person name="Tachezy J."/>
            <person name="Fraser-Liggett C.M."/>
            <person name="Johnson P.J."/>
        </authorList>
    </citation>
    <scope>NUCLEOTIDE SEQUENCE [LARGE SCALE GENOMIC DNA]</scope>
    <source>
        <strain evidence="1">G3</strain>
    </source>
</reference>
<dbReference type="AlphaFoldDB" id="A2EG73"/>
<dbReference type="VEuPathDB" id="TrichDB:TVAGG3_0133860"/>
<name>A2EG73_TRIV3</name>
<dbReference type="Proteomes" id="UP000001542">
    <property type="component" value="Unassembled WGS sequence"/>
</dbReference>
<keyword evidence="2" id="KW-1185">Reference proteome</keyword>
<evidence type="ECO:0000313" key="2">
    <source>
        <dbReference type="Proteomes" id="UP000001542"/>
    </source>
</evidence>
<dbReference type="EMBL" id="DS113380">
    <property type="protein sequence ID" value="EAY08349.1"/>
    <property type="molecule type" value="Genomic_DNA"/>
</dbReference>
<reference evidence="1" key="1">
    <citation type="submission" date="2006-10" db="EMBL/GenBank/DDBJ databases">
        <authorList>
            <person name="Amadeo P."/>
            <person name="Zhao Q."/>
            <person name="Wortman J."/>
            <person name="Fraser-Liggett C."/>
            <person name="Carlton J."/>
        </authorList>
    </citation>
    <scope>NUCLEOTIDE SEQUENCE</scope>
    <source>
        <strain evidence="1">G3</strain>
    </source>
</reference>
<evidence type="ECO:0000313" key="1">
    <source>
        <dbReference type="EMBL" id="EAY08349.1"/>
    </source>
</evidence>
<dbReference type="SMR" id="A2EG73"/>
<gene>
    <name evidence="1" type="ORF">TVAG_352710</name>
</gene>
<proteinExistence type="predicted"/>
<accession>A2EG73</accession>
<dbReference type="InParanoid" id="A2EG73"/>